<proteinExistence type="predicted"/>
<sequence length="62" mass="6724">MFSAGGSLECASIKQRTDSSRHLNQTTELSMLHHMYLPCLSWSGLLIECAEGSGGVRPCSHT</sequence>
<name>A0A0E9U0G9_ANGAN</name>
<protein>
    <submittedName>
        <fullName evidence="1">Uncharacterized protein</fullName>
    </submittedName>
</protein>
<evidence type="ECO:0000313" key="1">
    <source>
        <dbReference type="EMBL" id="JAH58488.1"/>
    </source>
</evidence>
<dbReference type="AlphaFoldDB" id="A0A0E9U0G9"/>
<accession>A0A0E9U0G9</accession>
<reference evidence="1" key="2">
    <citation type="journal article" date="2015" name="Fish Shellfish Immunol.">
        <title>Early steps in the European eel (Anguilla anguilla)-Vibrio vulnificus interaction in the gills: Role of the RtxA13 toxin.</title>
        <authorList>
            <person name="Callol A."/>
            <person name="Pajuelo D."/>
            <person name="Ebbesson L."/>
            <person name="Teles M."/>
            <person name="MacKenzie S."/>
            <person name="Amaro C."/>
        </authorList>
    </citation>
    <scope>NUCLEOTIDE SEQUENCE</scope>
</reference>
<reference evidence="1" key="1">
    <citation type="submission" date="2014-11" db="EMBL/GenBank/DDBJ databases">
        <authorList>
            <person name="Amaro Gonzalez C."/>
        </authorList>
    </citation>
    <scope>NUCLEOTIDE SEQUENCE</scope>
</reference>
<dbReference type="EMBL" id="GBXM01050089">
    <property type="protein sequence ID" value="JAH58488.1"/>
    <property type="molecule type" value="Transcribed_RNA"/>
</dbReference>
<organism evidence="1">
    <name type="scientific">Anguilla anguilla</name>
    <name type="common">European freshwater eel</name>
    <name type="synonym">Muraena anguilla</name>
    <dbReference type="NCBI Taxonomy" id="7936"/>
    <lineage>
        <taxon>Eukaryota</taxon>
        <taxon>Metazoa</taxon>
        <taxon>Chordata</taxon>
        <taxon>Craniata</taxon>
        <taxon>Vertebrata</taxon>
        <taxon>Euteleostomi</taxon>
        <taxon>Actinopterygii</taxon>
        <taxon>Neopterygii</taxon>
        <taxon>Teleostei</taxon>
        <taxon>Anguilliformes</taxon>
        <taxon>Anguillidae</taxon>
        <taxon>Anguilla</taxon>
    </lineage>
</organism>